<keyword evidence="2 10" id="KW-0547">Nucleotide-binding</keyword>
<dbReference type="InterPro" id="IPR011604">
    <property type="entry name" value="PDDEXK-like_dom_sf"/>
</dbReference>
<feature type="domain" description="PD-(D/E)XK endonuclease-like" evidence="11">
    <location>
        <begin position="802"/>
        <end position="1128"/>
    </location>
</feature>
<evidence type="ECO:0000256" key="6">
    <source>
        <dbReference type="ARBA" id="ARBA00022839"/>
    </source>
</evidence>
<keyword evidence="7 10" id="KW-0067">ATP-binding</keyword>
<dbReference type="Proteomes" id="UP000031620">
    <property type="component" value="Chromosome"/>
</dbReference>
<evidence type="ECO:0000256" key="2">
    <source>
        <dbReference type="ARBA" id="ARBA00022741"/>
    </source>
</evidence>
<dbReference type="RefSeq" id="WP_041095042.1">
    <property type="nucleotide sequence ID" value="NZ_AP014680.1"/>
</dbReference>
<dbReference type="GO" id="GO:0004386">
    <property type="term" value="F:helicase activity"/>
    <property type="evidence" value="ECO:0007669"/>
    <property type="project" value="UniProtKB-KW"/>
</dbReference>
<proteinExistence type="inferred from homology"/>
<accession>A0A0A1H224</accession>
<evidence type="ECO:0000256" key="7">
    <source>
        <dbReference type="ARBA" id="ARBA00022840"/>
    </source>
</evidence>
<dbReference type="InterPro" id="IPR014141">
    <property type="entry name" value="DNA_helicase_suRexB"/>
</dbReference>
<keyword evidence="8 10" id="KW-0238">DNA-binding</keyword>
<sequence>MSLGFILGTAAKEHQVKLLDQLAADMATYPDDQFYYLVPNHIKFESEINVLDELAKRKNGNGQDSYAQSKLQVFSFSRLAWYLLKDTAAYQAPRLSTTGLNMLVFQIISDHQGELKLFAGEYNQPGFINELTNQLEELKQSRISAADLANLVSQLNGVNNDLTAKLHDLVLVYAAYEQAVSGQYLGNAEIYGQLAQYLEEQDFSHAHFYLDRFSQFTACEQQIVSALICNAQSVLISLTLDKAYPKQTPDPNDLFYESGTLYHHLYQQAKQHEINIIIDQYASSVRVDNELAQLDRFLIADAKMAQIDPEELEQTFNLQMFTADNRFTELQQVARQIRQLVSTGKYRYRDFLVLTRHLDGYANALEPVFQQYQVPVFNDHERAMDDHPLVELINAIFAVKQHYYRYSDLMRLLKTELLIPQVDGMAASVVSFRQALAVTENWLLKTGYHGDDWLQENDWQYYRFRETDTGVQSDKIVADTAQINLIRHFVKKTLPPLFAALENAQDGKAAATVLYQFLIDQGVDQQLIVWRDRQIELGDLDQAAQPEQVWQTFCDLLDEYVTILGDRPFNPDDFQSLLQAGFSAATYSQIPSTLDQVMMSETGIVQSNQRKITFMIGTTDQVMPDIPSERGLLSDQDKTILQGYLDDEQYLPAGGVEQLANEPFVNYLGFMSGCQRLYLSYPQVDDQGQAIQASEYVLAIQKFFKLNPVNYHQLPLINETKVAPYVSAPDATIGSLVQIGRQAVDQHTEIPLIWRFIYRQLKTLPQSNAKLETVLKSLDYKNIPAKLKPEIVTGLYGDTINTSVSKLEEFYENEYAYFLKFGLKLKERDMFELSPANTGEFFHATLDQLIKRIQQLKVPMKELSQSQLDDLINQVIDNVSQAPQFIILASSARMKYIGGQLSATVHQMGQALYQQSQYTPMRPTKTEVLFGQIQDQTGLDALKFELPDNRQVNVRGKIDRIDQLTTATGNYLGIVDYKSGKRDFKFGDAYYGLAMQMLTYLNAVELNLDHLDVDPNSKLAGALYMHIQNPKFKQADITKGLGQAKLKQNKYKGLLLSDPNLLDQLDTQLDDTYGHSDIYPLYKKSKGGFSGKELVTPEQMELLLKRNRERIQYAAQHIFAGETNLNPVKWPNQQTALQYSPYKDIFQFDAMLPENSYRQLQSLDAKEVFELLKEEQD</sequence>
<dbReference type="Pfam" id="PF12705">
    <property type="entry name" value="PDDEXK_1"/>
    <property type="match status" value="1"/>
</dbReference>
<dbReference type="GO" id="GO:0003690">
    <property type="term" value="F:double-stranded DNA binding"/>
    <property type="evidence" value="ECO:0007669"/>
    <property type="project" value="UniProtKB-UniRule"/>
</dbReference>
<protein>
    <recommendedName>
        <fullName evidence="10">ATP-dependent helicase/deoxyribonuclease subunit B</fullName>
        <ecNumber evidence="10">3.1.-.-</ecNumber>
    </recommendedName>
    <alternativeName>
        <fullName evidence="10">ATP-dependent helicase/nuclease subunit RexB</fullName>
    </alternativeName>
</protein>
<dbReference type="EC" id="3.1.-.-" evidence="10"/>
<dbReference type="HOGENOM" id="CLU_007838_0_0_9"/>
<keyword evidence="1 10" id="KW-0540">Nuclease</keyword>
<keyword evidence="6 10" id="KW-0269">Exonuclease</keyword>
<dbReference type="KEGG" id="lho:LOOC260_122460"/>
<evidence type="ECO:0000256" key="1">
    <source>
        <dbReference type="ARBA" id="ARBA00022722"/>
    </source>
</evidence>
<dbReference type="InterPro" id="IPR038726">
    <property type="entry name" value="PDDEXK_AddAB-type"/>
</dbReference>
<evidence type="ECO:0000256" key="5">
    <source>
        <dbReference type="ARBA" id="ARBA00022806"/>
    </source>
</evidence>
<evidence type="ECO:0000256" key="9">
    <source>
        <dbReference type="ARBA" id="ARBA00023204"/>
    </source>
</evidence>
<dbReference type="SUPFAM" id="SSF52540">
    <property type="entry name" value="P-loop containing nucleoside triphosphate hydrolases"/>
    <property type="match status" value="1"/>
</dbReference>
<keyword evidence="3 10" id="KW-0227">DNA damage</keyword>
<evidence type="ECO:0000259" key="11">
    <source>
        <dbReference type="Pfam" id="PF12705"/>
    </source>
</evidence>
<keyword evidence="4 10" id="KW-0378">Hydrolase</keyword>
<keyword evidence="9 10" id="KW-0234">DNA repair</keyword>
<dbReference type="AlphaFoldDB" id="A0A0A1H224"/>
<organism evidence="13 14">
    <name type="scientific">Paucilactobacillus hokkaidonensis JCM 18461</name>
    <dbReference type="NCBI Taxonomy" id="1291742"/>
    <lineage>
        <taxon>Bacteria</taxon>
        <taxon>Bacillati</taxon>
        <taxon>Bacillota</taxon>
        <taxon>Bacilli</taxon>
        <taxon>Lactobacillales</taxon>
        <taxon>Lactobacillaceae</taxon>
        <taxon>Paucilactobacillus</taxon>
    </lineage>
</organism>
<dbReference type="HAMAP" id="MF_01453">
    <property type="entry name" value="AddB_type2"/>
    <property type="match status" value="1"/>
</dbReference>
<evidence type="ECO:0000256" key="4">
    <source>
        <dbReference type="ARBA" id="ARBA00022801"/>
    </source>
</evidence>
<dbReference type="GO" id="GO:0000724">
    <property type="term" value="P:double-strand break repair via homologous recombination"/>
    <property type="evidence" value="ECO:0007669"/>
    <property type="project" value="UniProtKB-UniRule"/>
</dbReference>
<reference evidence="13 14" key="1">
    <citation type="submission" date="2014-11" db="EMBL/GenBank/DDBJ databases">
        <title>Complete genome sequence and analysis of Lactobacillus hokkaidonensis LOOC260T.</title>
        <authorList>
            <person name="Tanizawa Y."/>
            <person name="Tohno M."/>
            <person name="Kaminuma E."/>
            <person name="Nakamura Y."/>
            <person name="Arita M."/>
        </authorList>
    </citation>
    <scope>NUCLEOTIDE SEQUENCE [LARGE SCALE GENOMIC DNA]</scope>
    <source>
        <strain evidence="13 14">LOOC260</strain>
    </source>
</reference>
<comment type="similarity">
    <text evidence="10">Belongs to the helicase family. AddB/RexB type 2 subfamily.</text>
</comment>
<dbReference type="Gene3D" id="3.90.320.10">
    <property type="match status" value="1"/>
</dbReference>
<comment type="subunit">
    <text evidence="10">Heterodimer of AddA and RexB.</text>
</comment>
<comment type="cofactor">
    <cofactor evidence="10">
        <name>Mg(2+)</name>
        <dbReference type="ChEBI" id="CHEBI:18420"/>
    </cofactor>
</comment>
<comment type="miscellaneous">
    <text evidence="10">Despite having helicase-like domains, this subunit does not have helicase activity.</text>
</comment>
<dbReference type="GO" id="GO:0005524">
    <property type="term" value="F:ATP binding"/>
    <property type="evidence" value="ECO:0007669"/>
    <property type="project" value="UniProtKB-UniRule"/>
</dbReference>
<dbReference type="EMBL" id="AP014680">
    <property type="protein sequence ID" value="BAP86751.1"/>
    <property type="molecule type" value="Genomic_DNA"/>
</dbReference>
<dbReference type="STRING" id="1291742.LOOC260_122460"/>
<feature type="domain" description="ATP-dependent helicase/deoxyribonuclease subunit B N-terminal" evidence="12">
    <location>
        <begin position="5"/>
        <end position="294"/>
    </location>
</feature>
<comment type="function">
    <text evidence="10">The heterodimer acts as both an ATP-dependent DNA helicase and an ATP-dependent, dual-direction single-stranded exonuclease. Recognizes the chi site generating a DNA molecule suitable for the initiation of homologous recombination. This subunit has 5' -&gt; 3' nuclease activity but not helicase activity.</text>
</comment>
<dbReference type="PANTHER" id="PTHR30591">
    <property type="entry name" value="RECBCD ENZYME SUBUNIT RECC"/>
    <property type="match status" value="1"/>
</dbReference>
<evidence type="ECO:0000259" key="12">
    <source>
        <dbReference type="Pfam" id="PF21445"/>
    </source>
</evidence>
<dbReference type="PANTHER" id="PTHR30591:SF1">
    <property type="entry name" value="RECBCD ENZYME SUBUNIT RECC"/>
    <property type="match status" value="1"/>
</dbReference>
<evidence type="ECO:0000313" key="13">
    <source>
        <dbReference type="EMBL" id="BAP86751.1"/>
    </source>
</evidence>
<dbReference type="GO" id="GO:0008409">
    <property type="term" value="F:5'-3' exonuclease activity"/>
    <property type="evidence" value="ECO:0007669"/>
    <property type="project" value="UniProtKB-UniRule"/>
</dbReference>
<keyword evidence="5 10" id="KW-0347">Helicase</keyword>
<comment type="caution">
    <text evidence="10">Lacks conserved residue(s) required for the propagation of feature annotation.</text>
</comment>
<evidence type="ECO:0000256" key="10">
    <source>
        <dbReference type="HAMAP-Rule" id="MF_01453"/>
    </source>
</evidence>
<dbReference type="InterPro" id="IPR027417">
    <property type="entry name" value="P-loop_NTPase"/>
</dbReference>
<evidence type="ECO:0000313" key="14">
    <source>
        <dbReference type="Proteomes" id="UP000031620"/>
    </source>
</evidence>
<dbReference type="Pfam" id="PF21445">
    <property type="entry name" value="ADDB_N"/>
    <property type="match status" value="1"/>
</dbReference>
<evidence type="ECO:0000256" key="3">
    <source>
        <dbReference type="ARBA" id="ARBA00022763"/>
    </source>
</evidence>
<gene>
    <name evidence="10 13" type="primary">rexB</name>
    <name evidence="13" type="ORF">LOOC260_122460</name>
</gene>
<dbReference type="GO" id="GO:0016817">
    <property type="term" value="F:hydrolase activity, acting on acid anhydrides"/>
    <property type="evidence" value="ECO:0007669"/>
    <property type="project" value="InterPro"/>
</dbReference>
<dbReference type="Gene3D" id="3.40.50.300">
    <property type="entry name" value="P-loop containing nucleotide triphosphate hydrolases"/>
    <property type="match status" value="4"/>
</dbReference>
<dbReference type="InterPro" id="IPR049035">
    <property type="entry name" value="ADDB_N"/>
</dbReference>
<name>A0A0A1H224_9LACO</name>
<evidence type="ECO:0000256" key="8">
    <source>
        <dbReference type="ARBA" id="ARBA00023125"/>
    </source>
</evidence>